<accession>U6KPP3</accession>
<dbReference type="RefSeq" id="XP_013229110.1">
    <property type="nucleotide sequence ID" value="XM_013373656.1"/>
</dbReference>
<evidence type="ECO:0000313" key="2">
    <source>
        <dbReference type="EMBL" id="CDJ38272.1"/>
    </source>
</evidence>
<dbReference type="AlphaFoldDB" id="U6KPP3"/>
<organism evidence="2 3">
    <name type="scientific">Eimeria tenella</name>
    <name type="common">Coccidian parasite</name>
    <dbReference type="NCBI Taxonomy" id="5802"/>
    <lineage>
        <taxon>Eukaryota</taxon>
        <taxon>Sar</taxon>
        <taxon>Alveolata</taxon>
        <taxon>Apicomplexa</taxon>
        <taxon>Conoidasida</taxon>
        <taxon>Coccidia</taxon>
        <taxon>Eucoccidiorida</taxon>
        <taxon>Eimeriorina</taxon>
        <taxon>Eimeriidae</taxon>
        <taxon>Eimeria</taxon>
    </lineage>
</organism>
<dbReference type="VEuPathDB" id="ToxoDB:ETH_00029905"/>
<evidence type="ECO:0000313" key="3">
    <source>
        <dbReference type="Proteomes" id="UP000030747"/>
    </source>
</evidence>
<sequence length="116" mass="12722">MAHAAPPQLQLRPEALSLQLHSAGPASECSKSGGEALEGGGPQPTWETGDPQQQLLRLQQQQQQQQQLLMLRQQQLLPLHPQQQQQQLLNSINSSSFSSSCTGDGCPCCWQTLQRP</sequence>
<evidence type="ECO:0000256" key="1">
    <source>
        <dbReference type="SAM" id="MobiDB-lite"/>
    </source>
</evidence>
<proteinExistence type="predicted"/>
<protein>
    <submittedName>
        <fullName evidence="2">Uncharacterized protein</fullName>
    </submittedName>
</protein>
<dbReference type="Proteomes" id="UP000030747">
    <property type="component" value="Unassembled WGS sequence"/>
</dbReference>
<name>U6KPP3_EIMTE</name>
<reference evidence="2" key="1">
    <citation type="submission" date="2013-10" db="EMBL/GenBank/DDBJ databases">
        <title>Genomic analysis of the causative agents of coccidiosis in chickens.</title>
        <authorList>
            <person name="Reid A.J."/>
            <person name="Blake D."/>
            <person name="Billington K."/>
            <person name="Browne H."/>
            <person name="Dunn M."/>
            <person name="Hung S."/>
            <person name="Kawahara F."/>
            <person name="Miranda-Saavedra D."/>
            <person name="Mourier T."/>
            <person name="Nagra H."/>
            <person name="Otto T.D."/>
            <person name="Rawlings N."/>
            <person name="Sanchez A."/>
            <person name="Sanders M."/>
            <person name="Subramaniam C."/>
            <person name="Tay Y."/>
            <person name="Dear P."/>
            <person name="Doerig C."/>
            <person name="Gruber A."/>
            <person name="Parkinson J."/>
            <person name="Shirley M."/>
            <person name="Wan K.L."/>
            <person name="Berriman M."/>
            <person name="Tomley F."/>
            <person name="Pain A."/>
        </authorList>
    </citation>
    <scope>NUCLEOTIDE SEQUENCE [LARGE SCALE GENOMIC DNA]</scope>
    <source>
        <strain evidence="2">Houghton</strain>
    </source>
</reference>
<dbReference type="EMBL" id="HG673826">
    <property type="protein sequence ID" value="CDJ38272.1"/>
    <property type="molecule type" value="Genomic_DNA"/>
</dbReference>
<gene>
    <name evidence="2" type="ORF">ETH_00029905</name>
</gene>
<feature type="region of interest" description="Disordered" evidence="1">
    <location>
        <begin position="20"/>
        <end position="58"/>
    </location>
</feature>
<reference evidence="2" key="2">
    <citation type="submission" date="2013-10" db="EMBL/GenBank/DDBJ databases">
        <authorList>
            <person name="Aslett M."/>
        </authorList>
    </citation>
    <scope>NUCLEOTIDE SEQUENCE [LARGE SCALE GENOMIC DNA]</scope>
    <source>
        <strain evidence="2">Houghton</strain>
    </source>
</reference>
<dbReference type="GeneID" id="25255060"/>
<keyword evidence="3" id="KW-1185">Reference proteome</keyword>